<keyword evidence="2" id="KW-1185">Reference proteome</keyword>
<name>A0A514A090_9CAUD</name>
<evidence type="ECO:0000313" key="2">
    <source>
        <dbReference type="Proteomes" id="UP000318298"/>
    </source>
</evidence>
<accession>A0A514A090</accession>
<reference evidence="1 2" key="1">
    <citation type="submission" date="2019-04" db="EMBL/GenBank/DDBJ databases">
        <title>Novel bacteriophages capable of disrupting biofilms from clinical strains of Aeromonas hydrophila with intrinsic antibiotic resistance.</title>
        <authorList>
            <person name="Kabwe M."/>
            <person name="Brown T.L."/>
            <person name="Speirs L."/>
            <person name="Ku H."/>
            <person name="Leach M."/>
            <person name="Chan H.T."/>
            <person name="Petrovski S."/>
            <person name="Lock P."/>
            <person name="Tucci J."/>
        </authorList>
    </citation>
    <scope>NUCLEOTIDE SEQUENCE [LARGE SCALE GENOMIC DNA]</scope>
</reference>
<sequence>MIGEAMDHLIENRGQDCYCHRCGKSWDVSEVMPTCEQVHQPSMVIELKAFLVGAANPGCNPCLVFASDAESAVGAVSRPLGIHPSDLIAVAAPKIKMQGANSEKPYWVIAPHQLEAATRVCSALLYQNFPGADRVVNPFKMTKRK</sequence>
<organism evidence="1 2">
    <name type="scientific">Aeromonas phage LAh_7</name>
    <dbReference type="NCBI Taxonomy" id="2591031"/>
    <lineage>
        <taxon>Viruses</taxon>
        <taxon>Duplodnaviria</taxon>
        <taxon>Heunggongvirae</taxon>
        <taxon>Uroviricota</taxon>
        <taxon>Caudoviricetes</taxon>
        <taxon>Casjensviridae</taxon>
        <taxon>Sharonstreetvirus</taxon>
        <taxon>Sharonstreetvirus LAh7</taxon>
    </lineage>
</organism>
<proteinExistence type="predicted"/>
<gene>
    <name evidence="1" type="ORF">LAh7_35</name>
</gene>
<dbReference type="EMBL" id="MK838113">
    <property type="protein sequence ID" value="QDH46684.1"/>
    <property type="molecule type" value="Genomic_DNA"/>
</dbReference>
<evidence type="ECO:0000313" key="1">
    <source>
        <dbReference type="EMBL" id="QDH46684.1"/>
    </source>
</evidence>
<dbReference type="Proteomes" id="UP000318298">
    <property type="component" value="Segment"/>
</dbReference>
<protein>
    <submittedName>
        <fullName evidence="1">Uncharacterized protein</fullName>
    </submittedName>
</protein>